<keyword evidence="6" id="KW-0238">DNA-binding</keyword>
<proteinExistence type="predicted"/>
<keyword evidence="8" id="KW-0413">Isomerase</keyword>
<dbReference type="GO" id="GO:0006281">
    <property type="term" value="P:DNA repair"/>
    <property type="evidence" value="ECO:0007669"/>
    <property type="project" value="UniProtKB-KW"/>
</dbReference>
<feature type="domain" description="Helicase C-terminal" evidence="11">
    <location>
        <begin position="241"/>
        <end position="391"/>
    </location>
</feature>
<dbReference type="Pfam" id="PF08494">
    <property type="entry name" value="DEAD_assoc"/>
    <property type="match status" value="1"/>
</dbReference>
<dbReference type="GO" id="GO:0016887">
    <property type="term" value="F:ATP hydrolysis activity"/>
    <property type="evidence" value="ECO:0007669"/>
    <property type="project" value="TreeGrafter"/>
</dbReference>
<evidence type="ECO:0000259" key="12">
    <source>
        <dbReference type="PROSITE" id="PS51195"/>
    </source>
</evidence>
<evidence type="ECO:0000259" key="10">
    <source>
        <dbReference type="PROSITE" id="PS51192"/>
    </source>
</evidence>
<dbReference type="PANTHER" id="PTHR47962">
    <property type="entry name" value="ATP-DEPENDENT HELICASE LHR-RELATED-RELATED"/>
    <property type="match status" value="1"/>
</dbReference>
<dbReference type="GO" id="GO:0003677">
    <property type="term" value="F:DNA binding"/>
    <property type="evidence" value="ECO:0007669"/>
    <property type="project" value="UniProtKB-KW"/>
</dbReference>
<dbReference type="GO" id="GO:0005524">
    <property type="term" value="F:ATP binding"/>
    <property type="evidence" value="ECO:0007669"/>
    <property type="project" value="UniProtKB-KW"/>
</dbReference>
<dbReference type="EMBL" id="CP006867">
    <property type="protein sequence ID" value="ALU11634.1"/>
    <property type="molecule type" value="Genomic_DNA"/>
</dbReference>
<keyword evidence="1" id="KW-0547">Nucleotide-binding</keyword>
<dbReference type="InterPro" id="IPR014014">
    <property type="entry name" value="RNA_helicase_DEAD_Q_motif"/>
</dbReference>
<dbReference type="Gene3D" id="3.40.50.300">
    <property type="entry name" value="P-loop containing nucleotide triphosphate hydrolases"/>
    <property type="match status" value="2"/>
</dbReference>
<dbReference type="PROSITE" id="PS51195">
    <property type="entry name" value="Q_MOTIF"/>
    <property type="match status" value="1"/>
</dbReference>
<dbReference type="AlphaFoldDB" id="A0A0U2VC08"/>
<keyword evidence="4 13" id="KW-0347">Helicase</keyword>
<reference evidence="13 14" key="1">
    <citation type="submission" date="2013-11" db="EMBL/GenBank/DDBJ databases">
        <title>Comparative genomics of Ignicoccus.</title>
        <authorList>
            <person name="Podar M."/>
        </authorList>
    </citation>
    <scope>NUCLEOTIDE SEQUENCE [LARGE SCALE GENOMIC DNA]</scope>
    <source>
        <strain evidence="13 14">DSM 13165</strain>
    </source>
</reference>
<dbReference type="STRING" id="940295.EYM_03255"/>
<gene>
    <name evidence="13" type="ORF">EYM_03255</name>
</gene>
<evidence type="ECO:0000256" key="4">
    <source>
        <dbReference type="ARBA" id="ARBA00022806"/>
    </source>
</evidence>
<dbReference type="Proteomes" id="UP000060778">
    <property type="component" value="Chromosome"/>
</dbReference>
<evidence type="ECO:0000256" key="6">
    <source>
        <dbReference type="ARBA" id="ARBA00023125"/>
    </source>
</evidence>
<dbReference type="InterPro" id="IPR011545">
    <property type="entry name" value="DEAD/DEAH_box_helicase_dom"/>
</dbReference>
<organism evidence="13 14">
    <name type="scientific">Ignicoccus islandicus DSM 13165</name>
    <dbReference type="NCBI Taxonomy" id="940295"/>
    <lineage>
        <taxon>Archaea</taxon>
        <taxon>Thermoproteota</taxon>
        <taxon>Thermoprotei</taxon>
        <taxon>Desulfurococcales</taxon>
        <taxon>Desulfurococcaceae</taxon>
        <taxon>Ignicoccus</taxon>
    </lineage>
</organism>
<evidence type="ECO:0000313" key="14">
    <source>
        <dbReference type="Proteomes" id="UP000060778"/>
    </source>
</evidence>
<dbReference type="Pfam" id="PF00270">
    <property type="entry name" value="DEAD"/>
    <property type="match status" value="1"/>
</dbReference>
<dbReference type="InterPro" id="IPR001650">
    <property type="entry name" value="Helicase_C-like"/>
</dbReference>
<dbReference type="PANTHER" id="PTHR47962:SF5">
    <property type="entry name" value="ATP-DEPENDENT HELICASE LHR-RELATED"/>
    <property type="match status" value="1"/>
</dbReference>
<dbReference type="GO" id="GO:0140097">
    <property type="term" value="F:catalytic activity, acting on DNA"/>
    <property type="evidence" value="ECO:0007669"/>
    <property type="project" value="UniProtKB-ARBA"/>
</dbReference>
<evidence type="ECO:0000256" key="9">
    <source>
        <dbReference type="PROSITE-ProRule" id="PRU00552"/>
    </source>
</evidence>
<dbReference type="Pfam" id="PF19306">
    <property type="entry name" value="WHD_Lhr"/>
    <property type="match status" value="1"/>
</dbReference>
<dbReference type="GeneID" id="30680044"/>
<keyword evidence="2" id="KW-0227">DNA damage</keyword>
<evidence type="ECO:0000256" key="7">
    <source>
        <dbReference type="ARBA" id="ARBA00023204"/>
    </source>
</evidence>
<dbReference type="OrthoDB" id="372104at2157"/>
<dbReference type="RefSeq" id="WP_168050185.1">
    <property type="nucleotide sequence ID" value="NZ_CP006867.1"/>
</dbReference>
<name>A0A0U2VC08_9CREN</name>
<evidence type="ECO:0000256" key="8">
    <source>
        <dbReference type="ARBA" id="ARBA00023235"/>
    </source>
</evidence>
<dbReference type="KEGG" id="iis:EYM_03255"/>
<evidence type="ECO:0000256" key="2">
    <source>
        <dbReference type="ARBA" id="ARBA00022763"/>
    </source>
</evidence>
<evidence type="ECO:0000256" key="5">
    <source>
        <dbReference type="ARBA" id="ARBA00022840"/>
    </source>
</evidence>
<dbReference type="InterPro" id="IPR014001">
    <property type="entry name" value="Helicase_ATP-bd"/>
</dbReference>
<dbReference type="InterPro" id="IPR027417">
    <property type="entry name" value="P-loop_NTPase"/>
</dbReference>
<dbReference type="PROSITE" id="PS51192">
    <property type="entry name" value="HELICASE_ATP_BIND_1"/>
    <property type="match status" value="1"/>
</dbReference>
<dbReference type="SMART" id="SM00487">
    <property type="entry name" value="DEXDc"/>
    <property type="match status" value="1"/>
</dbReference>
<dbReference type="SUPFAM" id="SSF52540">
    <property type="entry name" value="P-loop containing nucleoside triphosphate hydrolases"/>
    <property type="match status" value="1"/>
</dbReference>
<keyword evidence="14" id="KW-1185">Reference proteome</keyword>
<dbReference type="SMART" id="SM00490">
    <property type="entry name" value="HELICc"/>
    <property type="match status" value="1"/>
</dbReference>
<sequence>MISVEELRIPSELLELIKKKGWTRLTEIQEKAFKPVYDGKNTLIMAPTGYGKTEAAILPVLAKMISMKPEPLAVIYITPLKSLINDLKERIEWWASPLGFRVARKHGDVSASERSTRLKKVPHILLTTPEGLEIDLDWATQFRKYYKNVKWVIIDEAHELVSNKRGAQLSVLLERLKAYTQYDFQRIALSATVGDPELTAKVLFGSSKRDTRIVSVSKRRKITLEIDTVTSTENTNFWSELAKKVLEKVDPPTLVFVNTRFAAERLHEEISKISNLKVEVHHSSVSKDVRVSSEKLLKDGKIDVVIATKTLELGIDINKLKKVIQVKSPGSVAALLQRIGRAGHELGGESRGSLITTTEIDTIDSYIESILAVRGIVEKPKVIEMPLDVLAREIIGMVLQYKQLDVNFAYEVVRGSYLFRNLTRETFDEVIDILVKNKLLNKENNNLKIGYMFYKLWCFDCQSKKWWSRPFGEFFSMISERDTFVVKWNNKTIGDLDAFYVYKYLRPDSKIRLAGRVWKIINIDEENMRVIVEPSTDDKGEVPLWRSDESIRSPLVPVYAIEVLTSQEVPSNVRVSEEAQMKIRRVVEWYQKRKVPIPGGNLYYVEKLDKGYSITGFIDHRVAETIAHILMYLISSEYTTSVQIRSSMVGIAVTIETNEKIPNVVQLLKKIDNVEELLKKSLERSPYLFQVAKEIQLSFGKIGKVTPNDGIIYEEAIKQTIQKHFDIEATKEFLEGIKSGKIKLKLLKAKTYSPFTEYLLSLPPVRPWLKMVEMRIVNTLKGEAFTVEELALMLNLSPTTIENKLKEMRKPTSKNRTLQFIDVEFGETRWILLDDLDEIMKRDEYSSSFKPKDIHENFVVYFRTSPKDEYNMRYFKPLEILQDPEGFLSKFPDEEYYEVKVMIPADTLIKNMVPRYFYIPKKALPAVLLNAVAYLQRIRRHT</sequence>
<dbReference type="InterPro" id="IPR052511">
    <property type="entry name" value="ATP-dep_Helicase"/>
</dbReference>
<evidence type="ECO:0000313" key="13">
    <source>
        <dbReference type="EMBL" id="ALU11634.1"/>
    </source>
</evidence>
<dbReference type="InterPro" id="IPR045628">
    <property type="entry name" value="Lhr_WH_dom"/>
</dbReference>
<accession>A0A0U2VC08</accession>
<evidence type="ECO:0000256" key="1">
    <source>
        <dbReference type="ARBA" id="ARBA00022741"/>
    </source>
</evidence>
<protein>
    <submittedName>
        <fullName evidence="13">ATP-dependent helicase</fullName>
    </submittedName>
</protein>
<evidence type="ECO:0000256" key="3">
    <source>
        <dbReference type="ARBA" id="ARBA00022801"/>
    </source>
</evidence>
<keyword evidence="3" id="KW-0378">Hydrolase</keyword>
<keyword evidence="5" id="KW-0067">ATP-binding</keyword>
<keyword evidence="7" id="KW-0234">DNA repair</keyword>
<dbReference type="GO" id="GO:0003724">
    <property type="term" value="F:RNA helicase activity"/>
    <property type="evidence" value="ECO:0007669"/>
    <property type="project" value="InterPro"/>
</dbReference>
<feature type="domain" description="DEAD-box RNA helicase Q" evidence="12">
    <location>
        <begin position="2"/>
        <end position="30"/>
    </location>
</feature>
<feature type="short sequence motif" description="Q motif" evidence="9">
    <location>
        <begin position="2"/>
        <end position="30"/>
    </location>
</feature>
<evidence type="ECO:0000259" key="11">
    <source>
        <dbReference type="PROSITE" id="PS51194"/>
    </source>
</evidence>
<dbReference type="PROSITE" id="PS51194">
    <property type="entry name" value="HELICASE_CTER"/>
    <property type="match status" value="1"/>
</dbReference>
<feature type="domain" description="Helicase ATP-binding" evidence="10">
    <location>
        <begin position="33"/>
        <end position="211"/>
    </location>
</feature>
<dbReference type="Pfam" id="PF00271">
    <property type="entry name" value="Helicase_C"/>
    <property type="match status" value="1"/>
</dbReference>
<dbReference type="InterPro" id="IPR013701">
    <property type="entry name" value="Lhr-like_DEAD/DEAH_assoc"/>
</dbReference>